<gene>
    <name evidence="5" type="ORF">GCM10008096_07910</name>
</gene>
<organism evidence="5 6">
    <name type="scientific">Zhihengliuella salsuginis</name>
    <dbReference type="NCBI Taxonomy" id="578222"/>
    <lineage>
        <taxon>Bacteria</taxon>
        <taxon>Bacillati</taxon>
        <taxon>Actinomycetota</taxon>
        <taxon>Actinomycetes</taxon>
        <taxon>Micrococcales</taxon>
        <taxon>Micrococcaceae</taxon>
        <taxon>Zhihengliuella</taxon>
    </lineage>
</organism>
<evidence type="ECO:0000256" key="2">
    <source>
        <dbReference type="ARBA" id="ARBA00023125"/>
    </source>
</evidence>
<sequence length="965" mass="101290">MPELRFGVLGELEVLVDGRERVVPPGRRRALLTCLLVHAGFPVSADALIEAVWRDDSPQDPPKALRTVLSRLRTVLGRDAIETGPAGYRIAGATVDAEEFEVLVERARTAEARLAGDLLGRALALWRGPAYGEYADAPFATTAAMRLDQLRWDAVESRAGALVHAGEPGAAAVLLEGMLSEQPFREHAVELFVTALYHAGRQTEALERLRAYRARLGAELGLDPSPELESLEARVLGHVLAPVRAEAPGVPEWLDTSTAFVGREDELADLVAAVSENRISVVTGPGGVGKTRLAAESIAALHARLGLPVAVVELAPVTAGRVAMAVADVLGLRPATGSGPVPVVDDIVEYLGAAPRLLVLDNCEHVRDEVASLASAIARRCRAARVLVTSRRRLGLTSELVVPLGPLRVPAPGSSVGEQSTSASVRLFGDRVRRLRSAFAVTDANVVEVAEVCRRCEGLPLAIELAASRTATADVRGVLARIPGEIVGGSGRLRAVVAWSYQLLDSAQQALLDSLSIFAGDFSSDAAAGLMAHVPGWSGDVGPLLAELVESSLVVHHESAEGSRYRLLEMVRIFAGHRLEETGRTAATGSAHGAWVRDVVTRIRDDWPRVDGAVAAGRLTGCSAEVGSALRRALDAGELVPASEITHAVARCLHWTPSLALRDLVIEVGQRGAAAPAPDVAGGIAAAAFSLGEQGEPANARRLGTIALEASRDPDSGATATLALAVAAMYAGDLADSARWFRGLARLPAFTGEANTSLALIDCYSDDLAGAREHAEIALVAAPSGSDASAAFARYAAGEVTARTDPSSGAALLADAASEADRVGAEQVGRVARVALFALLVRAGRHAEAIDLGSGLVVRLRRLGAWTQVGTLLRLLAELLAETTRWSDAAFFLAAARGAATAPRPVGQDIERYRRLEAVLSDRLGARVVEQIETMVAAVPRAQVLTRAERTLTALQADRSAAAGI</sequence>
<dbReference type="Gene3D" id="3.40.50.300">
    <property type="entry name" value="P-loop containing nucleotide triphosphate hydrolases"/>
    <property type="match status" value="1"/>
</dbReference>
<keyword evidence="2 3" id="KW-0238">DNA-binding</keyword>
<dbReference type="InterPro" id="IPR036388">
    <property type="entry name" value="WH-like_DNA-bd_sf"/>
</dbReference>
<dbReference type="Pfam" id="PF25872">
    <property type="entry name" value="HTH_77"/>
    <property type="match status" value="1"/>
</dbReference>
<comment type="caution">
    <text evidence="5">The sequence shown here is derived from an EMBL/GenBank/DDBJ whole genome shotgun (WGS) entry which is preliminary data.</text>
</comment>
<dbReference type="Pfam" id="PF00486">
    <property type="entry name" value="Trans_reg_C"/>
    <property type="match status" value="1"/>
</dbReference>
<evidence type="ECO:0000256" key="3">
    <source>
        <dbReference type="PROSITE-ProRule" id="PRU01091"/>
    </source>
</evidence>
<dbReference type="Pfam" id="PF03704">
    <property type="entry name" value="BTAD"/>
    <property type="match status" value="1"/>
</dbReference>
<keyword evidence="6" id="KW-1185">Reference proteome</keyword>
<dbReference type="SMART" id="SM00862">
    <property type="entry name" value="Trans_reg_C"/>
    <property type="match status" value="1"/>
</dbReference>
<dbReference type="PROSITE" id="PS51755">
    <property type="entry name" value="OMPR_PHOB"/>
    <property type="match status" value="1"/>
</dbReference>
<evidence type="ECO:0000259" key="4">
    <source>
        <dbReference type="PROSITE" id="PS51755"/>
    </source>
</evidence>
<reference evidence="6" key="1">
    <citation type="journal article" date="2019" name="Int. J. Syst. Evol. Microbiol.">
        <title>The Global Catalogue of Microorganisms (GCM) 10K type strain sequencing project: providing services to taxonomists for standard genome sequencing and annotation.</title>
        <authorList>
            <consortium name="The Broad Institute Genomics Platform"/>
            <consortium name="The Broad Institute Genome Sequencing Center for Infectious Disease"/>
            <person name="Wu L."/>
            <person name="Ma J."/>
        </authorList>
    </citation>
    <scope>NUCLEOTIDE SEQUENCE [LARGE SCALE GENOMIC DNA]</scope>
    <source>
        <strain evidence="6">KCTC 19466</strain>
    </source>
</reference>
<dbReference type="SMART" id="SM01043">
    <property type="entry name" value="BTAD"/>
    <property type="match status" value="1"/>
</dbReference>
<dbReference type="InterPro" id="IPR011990">
    <property type="entry name" value="TPR-like_helical_dom_sf"/>
</dbReference>
<dbReference type="Gene3D" id="1.25.40.10">
    <property type="entry name" value="Tetratricopeptide repeat domain"/>
    <property type="match status" value="1"/>
</dbReference>
<feature type="domain" description="OmpR/PhoB-type" evidence="4">
    <location>
        <begin position="1"/>
        <end position="92"/>
    </location>
</feature>
<dbReference type="InterPro" id="IPR058852">
    <property type="entry name" value="HTH_77"/>
</dbReference>
<evidence type="ECO:0000256" key="1">
    <source>
        <dbReference type="ARBA" id="ARBA00005820"/>
    </source>
</evidence>
<dbReference type="InterPro" id="IPR016032">
    <property type="entry name" value="Sig_transdc_resp-reg_C-effctor"/>
</dbReference>
<dbReference type="CDD" id="cd15831">
    <property type="entry name" value="BTAD"/>
    <property type="match status" value="1"/>
</dbReference>
<proteinExistence type="inferred from homology"/>
<accession>A0ABQ3GDX8</accession>
<dbReference type="InterPro" id="IPR001867">
    <property type="entry name" value="OmpR/PhoB-type_DNA-bd"/>
</dbReference>
<name>A0ABQ3GDX8_9MICC</name>
<dbReference type="InterPro" id="IPR027417">
    <property type="entry name" value="P-loop_NTPase"/>
</dbReference>
<dbReference type="EMBL" id="BMXK01000003">
    <property type="protein sequence ID" value="GHD02601.1"/>
    <property type="molecule type" value="Genomic_DNA"/>
</dbReference>
<feature type="DNA-binding region" description="OmpR/PhoB-type" evidence="3">
    <location>
        <begin position="1"/>
        <end position="92"/>
    </location>
</feature>
<dbReference type="Pfam" id="PF13401">
    <property type="entry name" value="AAA_22"/>
    <property type="match status" value="1"/>
</dbReference>
<protein>
    <submittedName>
        <fullName evidence="5">SARP family transcriptional regulator</fullName>
    </submittedName>
</protein>
<dbReference type="SUPFAM" id="SSF52540">
    <property type="entry name" value="P-loop containing nucleoside triphosphate hydrolases"/>
    <property type="match status" value="1"/>
</dbReference>
<dbReference type="Proteomes" id="UP000642819">
    <property type="component" value="Unassembled WGS sequence"/>
</dbReference>
<evidence type="ECO:0000313" key="5">
    <source>
        <dbReference type="EMBL" id="GHD02601.1"/>
    </source>
</evidence>
<dbReference type="SUPFAM" id="SSF46894">
    <property type="entry name" value="C-terminal effector domain of the bipartite response regulators"/>
    <property type="match status" value="1"/>
</dbReference>
<dbReference type="PANTHER" id="PTHR47691:SF3">
    <property type="entry name" value="HTH-TYPE TRANSCRIPTIONAL REGULATOR RV0890C-RELATED"/>
    <property type="match status" value="1"/>
</dbReference>
<dbReference type="PANTHER" id="PTHR47691">
    <property type="entry name" value="REGULATOR-RELATED"/>
    <property type="match status" value="1"/>
</dbReference>
<dbReference type="InterPro" id="IPR005158">
    <property type="entry name" value="BTAD"/>
</dbReference>
<dbReference type="Gene3D" id="1.10.10.10">
    <property type="entry name" value="Winged helix-like DNA-binding domain superfamily/Winged helix DNA-binding domain"/>
    <property type="match status" value="1"/>
</dbReference>
<comment type="similarity">
    <text evidence="1">Belongs to the AfsR/DnrI/RedD regulatory family.</text>
</comment>
<dbReference type="SUPFAM" id="SSF48452">
    <property type="entry name" value="TPR-like"/>
    <property type="match status" value="1"/>
</dbReference>
<dbReference type="RefSeq" id="WP_189348835.1">
    <property type="nucleotide sequence ID" value="NZ_BMXK01000003.1"/>
</dbReference>
<dbReference type="InterPro" id="IPR049945">
    <property type="entry name" value="AAA_22"/>
</dbReference>
<evidence type="ECO:0000313" key="6">
    <source>
        <dbReference type="Proteomes" id="UP000642819"/>
    </source>
</evidence>